<organism evidence="1">
    <name type="scientific">uncultured Nocardioides sp</name>
    <dbReference type="NCBI Taxonomy" id="198441"/>
    <lineage>
        <taxon>Bacteria</taxon>
        <taxon>Bacillati</taxon>
        <taxon>Actinomycetota</taxon>
        <taxon>Actinomycetes</taxon>
        <taxon>Propionibacteriales</taxon>
        <taxon>Nocardioidaceae</taxon>
        <taxon>Nocardioides</taxon>
        <taxon>environmental samples</taxon>
    </lineage>
</organism>
<dbReference type="AlphaFoldDB" id="A0A6J4P492"/>
<protein>
    <submittedName>
        <fullName evidence="1">Uncharacterized protein</fullName>
    </submittedName>
</protein>
<dbReference type="InterPro" id="IPR032580">
    <property type="entry name" value="SatD"/>
</dbReference>
<dbReference type="Pfam" id="PF16264">
    <property type="entry name" value="SatD"/>
    <property type="match status" value="1"/>
</dbReference>
<sequence length="230" mass="23969">MTEVQGSPSWVVIGDLVASRRSTDRIRTHERLVRVLTEVGEELAATGGVLVPLQVTAGDEFQGTFSSLGAALSATLRVRLGLLPDADARCGVGFGRVVVLQEQPRVEDGPGWWAARAAIERVEADADRSALQGLRTRYVVAPGTEPADAGPEGVVASDPAAVNAALITRDHLVSRLSPRSLSVLRGLLAGRTQKDLAGDLGITPSAVSQRVRSDGLAVLVAADELLGGLG</sequence>
<dbReference type="InterPro" id="IPR036388">
    <property type="entry name" value="WH-like_DNA-bd_sf"/>
</dbReference>
<proteinExistence type="predicted"/>
<name>A0A6J4P492_9ACTN</name>
<accession>A0A6J4P492</accession>
<reference evidence="1" key="1">
    <citation type="submission" date="2020-02" db="EMBL/GenBank/DDBJ databases">
        <authorList>
            <person name="Meier V. D."/>
        </authorList>
    </citation>
    <scope>NUCLEOTIDE SEQUENCE</scope>
    <source>
        <strain evidence="1">AVDCRST_MAG32</strain>
    </source>
</reference>
<gene>
    <name evidence="1" type="ORF">AVDCRST_MAG32-2896</name>
</gene>
<evidence type="ECO:0000313" key="1">
    <source>
        <dbReference type="EMBL" id="CAA9399742.1"/>
    </source>
</evidence>
<dbReference type="EMBL" id="CADCUM010000114">
    <property type="protein sequence ID" value="CAA9399742.1"/>
    <property type="molecule type" value="Genomic_DNA"/>
</dbReference>
<dbReference type="Gene3D" id="1.10.10.10">
    <property type="entry name" value="Winged helix-like DNA-binding domain superfamily/Winged helix DNA-binding domain"/>
    <property type="match status" value="1"/>
</dbReference>